<organism evidence="1">
    <name type="scientific">Entamoeba invadens</name>
    <dbReference type="NCBI Taxonomy" id="33085"/>
    <lineage>
        <taxon>Eukaryota</taxon>
        <taxon>Amoebozoa</taxon>
        <taxon>Evosea</taxon>
        <taxon>Archamoebae</taxon>
        <taxon>Mastigamoebida</taxon>
        <taxon>Entamoebidae</taxon>
        <taxon>Entamoeba</taxon>
    </lineage>
</organism>
<sequence length="144" mass="16270">MTTHYVDKLSNDTMFGDPFPVIDTGCLLLSPVYLTNCNLNDTPTVSLMEYYGLVGITQKTPSELQVFLKAYITRIASTLEGDELEDFKILAKQALDLIICHAAMLYIYINPSQDHTASMGFQWEGQEGNYIRFWKHAFTQVSTA</sequence>
<evidence type="ECO:0000313" key="1">
    <source>
        <dbReference type="EMBL" id="BAN40206.1"/>
    </source>
</evidence>
<dbReference type="EMBL" id="AK421676">
    <property type="protein sequence ID" value="BAN40206.1"/>
    <property type="molecule type" value="mRNA"/>
</dbReference>
<dbReference type="AlphaFoldDB" id="S0B107"/>
<proteinExistence type="evidence at transcript level"/>
<accession>S0B107</accession>
<dbReference type="VEuPathDB" id="AmoebaDB:EIN_500860"/>
<reference evidence="1" key="1">
    <citation type="submission" date="2012-06" db="EMBL/GenBank/DDBJ databases">
        <title>Short 5' UTR of Entamoeba genes.</title>
        <authorList>
            <person name="Hiranuka K."/>
            <person name="Kumagai M."/>
            <person name="Wakaguri H."/>
            <person name="Suzuki Y."/>
            <person name="Sugano S."/>
            <person name="Watanabe J."/>
            <person name="Makioka A."/>
        </authorList>
    </citation>
    <scope>NUCLEOTIDE SEQUENCE</scope>
    <source>
        <strain evidence="1">IP1</strain>
    </source>
</reference>
<protein>
    <submittedName>
        <fullName evidence="1">Uncharacterized protein</fullName>
    </submittedName>
</protein>
<name>S0B107_ENTIV</name>